<dbReference type="RefSeq" id="WP_247810707.1">
    <property type="nucleotide sequence ID" value="NZ_CP095855.1"/>
</dbReference>
<protein>
    <recommendedName>
        <fullName evidence="4">DUF445 domain-containing protein</fullName>
    </recommendedName>
</protein>
<feature type="transmembrane region" description="Helical" evidence="1">
    <location>
        <begin position="161"/>
        <end position="182"/>
    </location>
</feature>
<gene>
    <name evidence="2" type="ORF">MYF79_25480</name>
</gene>
<accession>A0ABY4HXJ9</accession>
<name>A0ABY4HXJ9_CHIFI</name>
<proteinExistence type="predicted"/>
<feature type="transmembrane region" description="Helical" evidence="1">
    <location>
        <begin position="6"/>
        <end position="26"/>
    </location>
</feature>
<keyword evidence="1" id="KW-0472">Membrane</keyword>
<evidence type="ECO:0000313" key="2">
    <source>
        <dbReference type="EMBL" id="UPK68312.1"/>
    </source>
</evidence>
<organism evidence="2 3">
    <name type="scientific">Chitinophaga filiformis</name>
    <name type="common">Myxococcus filiformis</name>
    <name type="synonym">Flexibacter filiformis</name>
    <dbReference type="NCBI Taxonomy" id="104663"/>
    <lineage>
        <taxon>Bacteria</taxon>
        <taxon>Pseudomonadati</taxon>
        <taxon>Bacteroidota</taxon>
        <taxon>Chitinophagia</taxon>
        <taxon>Chitinophagales</taxon>
        <taxon>Chitinophagaceae</taxon>
        <taxon>Chitinophaga</taxon>
    </lineage>
</organism>
<evidence type="ECO:0008006" key="4">
    <source>
        <dbReference type="Google" id="ProtNLM"/>
    </source>
</evidence>
<keyword evidence="3" id="KW-1185">Reference proteome</keyword>
<dbReference type="EMBL" id="CP095855">
    <property type="protein sequence ID" value="UPK68312.1"/>
    <property type="molecule type" value="Genomic_DNA"/>
</dbReference>
<evidence type="ECO:0000256" key="1">
    <source>
        <dbReference type="SAM" id="Phobius"/>
    </source>
</evidence>
<keyword evidence="1" id="KW-0812">Transmembrane</keyword>
<dbReference type="Proteomes" id="UP000830198">
    <property type="component" value="Chromosome"/>
</dbReference>
<reference evidence="2 3" key="1">
    <citation type="submission" date="2022-04" db="EMBL/GenBank/DDBJ databases">
        <title>The arsenic-methylating capacity of Chitinophaga filiformis YT5 during chitin decomposition.</title>
        <authorList>
            <person name="Chen G."/>
            <person name="Liang Y."/>
        </authorList>
    </citation>
    <scope>NUCLEOTIDE SEQUENCE [LARGE SCALE GENOMIC DNA]</scope>
    <source>
        <strain evidence="2 3">YT5</strain>
    </source>
</reference>
<sequence>MSLYIIPFLGALTGWLTNKITILFALRSLSRRQQQLADQTGEFVATKLFSFDEVRQQLADPEKIKSMIPVVEVHMDTFLREKLPEAMPVFKMFIGDSTIQQVKTVLVAELDNMFPEIIDQYLRQTEKELDVRAIVSRKISALSVDQLKKLITVSLRRELRLAEMGGAAIGFFIGLLQLWIALHHNN</sequence>
<evidence type="ECO:0000313" key="3">
    <source>
        <dbReference type="Proteomes" id="UP000830198"/>
    </source>
</evidence>
<keyword evidence="1" id="KW-1133">Transmembrane helix</keyword>